<dbReference type="PANTHER" id="PTHR13887">
    <property type="entry name" value="GLUTATHIONE S-TRANSFERASE KAPPA"/>
    <property type="match status" value="1"/>
</dbReference>
<gene>
    <name evidence="2" type="ORF">E1832_18100</name>
</gene>
<dbReference type="AlphaFoldDB" id="A0A4R5UVQ6"/>
<dbReference type="PANTHER" id="PTHR13887:SF41">
    <property type="entry name" value="THIOREDOXIN SUPERFAMILY PROTEIN"/>
    <property type="match status" value="1"/>
</dbReference>
<dbReference type="InterPro" id="IPR001853">
    <property type="entry name" value="DSBA-like_thioredoxin_dom"/>
</dbReference>
<dbReference type="OrthoDB" id="9799122at2"/>
<dbReference type="Gene3D" id="3.40.30.10">
    <property type="entry name" value="Glutaredoxin"/>
    <property type="match status" value="1"/>
</dbReference>
<sequence length="222" mass="24016">MTTPSPPSAARSIQIDIVSDVVCPWCIIGFLQLRRALSRTGLAARLRWHPFELNPDMPPGGENLRAHMMRKYGVTAADSQRARDKLVALGNGLGFSFAFTDDSRIVNTFAAHQLLDWAEGQGRQHDLKLALFHAYFARGEDVSDPAVLEQAAVTAGLDGAAARAALAHGSHAPGVRSKQQHWAERGVHGVPAMIFDQTYLVTGAQGVDGYEALLNRVAKRPG</sequence>
<evidence type="ECO:0000313" key="3">
    <source>
        <dbReference type="Proteomes" id="UP000295301"/>
    </source>
</evidence>
<comment type="caution">
    <text evidence="2">The sequence shown here is derived from an EMBL/GenBank/DDBJ whole genome shotgun (WGS) entry which is preliminary data.</text>
</comment>
<dbReference type="Pfam" id="PF01323">
    <property type="entry name" value="DSBA"/>
    <property type="match status" value="1"/>
</dbReference>
<name>A0A4R5UVQ6_9RHOB</name>
<proteinExistence type="predicted"/>
<dbReference type="Proteomes" id="UP000295301">
    <property type="component" value="Unassembled WGS sequence"/>
</dbReference>
<dbReference type="GO" id="GO:0016491">
    <property type="term" value="F:oxidoreductase activity"/>
    <property type="evidence" value="ECO:0007669"/>
    <property type="project" value="InterPro"/>
</dbReference>
<evidence type="ECO:0000259" key="1">
    <source>
        <dbReference type="Pfam" id="PF01323"/>
    </source>
</evidence>
<dbReference type="SUPFAM" id="SSF52833">
    <property type="entry name" value="Thioredoxin-like"/>
    <property type="match status" value="1"/>
</dbReference>
<reference evidence="2 3" key="1">
    <citation type="submission" date="2019-03" db="EMBL/GenBank/DDBJ databases">
        <title>Ruegeria lutea sp. nov., a novel strain, isolated from marine sediment, the Masan Bay, South Korea.</title>
        <authorList>
            <person name="Kim J."/>
            <person name="Kim D.-Y."/>
            <person name="Lee S.-S."/>
        </authorList>
    </citation>
    <scope>NUCLEOTIDE SEQUENCE [LARGE SCALE GENOMIC DNA]</scope>
    <source>
        <strain evidence="2 3">318-1</strain>
    </source>
</reference>
<keyword evidence="3" id="KW-1185">Reference proteome</keyword>
<dbReference type="CDD" id="cd03024">
    <property type="entry name" value="DsbA_FrnE"/>
    <property type="match status" value="1"/>
</dbReference>
<dbReference type="EMBL" id="SMUV01000072">
    <property type="protein sequence ID" value="TDK43165.1"/>
    <property type="molecule type" value="Genomic_DNA"/>
</dbReference>
<protein>
    <submittedName>
        <fullName evidence="2">DsbA family oxidoreductase</fullName>
    </submittedName>
</protein>
<organism evidence="2 3">
    <name type="scientific">Antarcticimicrobium luteum</name>
    <dbReference type="NCBI Taxonomy" id="2547397"/>
    <lineage>
        <taxon>Bacteria</taxon>
        <taxon>Pseudomonadati</taxon>
        <taxon>Pseudomonadota</taxon>
        <taxon>Alphaproteobacteria</taxon>
        <taxon>Rhodobacterales</taxon>
        <taxon>Paracoccaceae</taxon>
        <taxon>Antarcticimicrobium</taxon>
    </lineage>
</organism>
<evidence type="ECO:0000313" key="2">
    <source>
        <dbReference type="EMBL" id="TDK43165.1"/>
    </source>
</evidence>
<dbReference type="InterPro" id="IPR036249">
    <property type="entry name" value="Thioredoxin-like_sf"/>
</dbReference>
<feature type="domain" description="DSBA-like thioredoxin" evidence="1">
    <location>
        <begin position="14"/>
        <end position="214"/>
    </location>
</feature>
<accession>A0A4R5UVQ6</accession>
<dbReference type="RefSeq" id="WP_133361172.1">
    <property type="nucleotide sequence ID" value="NZ_SMUV01000072.1"/>
</dbReference>